<keyword evidence="6" id="KW-0865">Zymogen</keyword>
<dbReference type="FunFam" id="3.90.70.10:FF:000031">
    <property type="entry name" value="Cathepsin B"/>
    <property type="match status" value="1"/>
</dbReference>
<sequence length="336" mass="37012">MRLTVLLFACGLLVVNAANINLDSYPFEEEITKVNSLPNVTWTAGRQARFEGMTEEDVMALCGVLDETYNSLPILDTPVLEDIPTEFDSRTRWPQCSSIGDIQDQSNCGSCWAVAAAEAMTDRYCIDLNMTVKVSAADLMECCDTCGNGCEGGFPGSAWTYWVIDCICTGGKYEESVNKSDTCKPYPLRSCEHHIVGKEPPCSKKIAKTPDCVKACHAGYTIPYEQDLHCGLTAYTMSGESKIQTEIMTKGPVEAAFTVYADFPAYKSGVYHRTTFRQLGGHAVKIIGWGVEDGTPYWTVANSWNADWGDKGFFKIRRGHDECGIERAISVGMPKN</sequence>
<dbReference type="SMART" id="SM00645">
    <property type="entry name" value="Pept_C1"/>
    <property type="match status" value="1"/>
</dbReference>
<keyword evidence="3 8" id="KW-0732">Signal</keyword>
<evidence type="ECO:0000256" key="8">
    <source>
        <dbReference type="SAM" id="SignalP"/>
    </source>
</evidence>
<dbReference type="InterPro" id="IPR025661">
    <property type="entry name" value="Pept_asp_AS"/>
</dbReference>
<gene>
    <name evidence="10" type="ORF">LOD99_3637</name>
</gene>
<keyword evidence="4" id="KW-0378">Hydrolase</keyword>
<name>A0AAV7JWP6_9METZ</name>
<evidence type="ECO:0000256" key="1">
    <source>
        <dbReference type="ARBA" id="ARBA00008455"/>
    </source>
</evidence>
<dbReference type="AlphaFoldDB" id="A0AAV7JWP6"/>
<dbReference type="InterPro" id="IPR012599">
    <property type="entry name" value="Propeptide_C1A"/>
</dbReference>
<feature type="chain" id="PRO_5043776047" evidence="8">
    <location>
        <begin position="18"/>
        <end position="336"/>
    </location>
</feature>
<dbReference type="EMBL" id="JAKMXF010000277">
    <property type="protein sequence ID" value="KAI6653418.1"/>
    <property type="molecule type" value="Genomic_DNA"/>
</dbReference>
<dbReference type="Pfam" id="PF00112">
    <property type="entry name" value="Peptidase_C1"/>
    <property type="match status" value="1"/>
</dbReference>
<evidence type="ECO:0000256" key="2">
    <source>
        <dbReference type="ARBA" id="ARBA00022670"/>
    </source>
</evidence>
<dbReference type="PRINTS" id="PR00705">
    <property type="entry name" value="PAPAIN"/>
</dbReference>
<keyword evidence="5" id="KW-0788">Thiol protease</keyword>
<evidence type="ECO:0000313" key="11">
    <source>
        <dbReference type="Proteomes" id="UP001165289"/>
    </source>
</evidence>
<feature type="domain" description="Peptidase C1A papain C-terminal" evidence="9">
    <location>
        <begin position="83"/>
        <end position="333"/>
    </location>
</feature>
<dbReference type="Proteomes" id="UP001165289">
    <property type="component" value="Unassembled WGS sequence"/>
</dbReference>
<evidence type="ECO:0000256" key="6">
    <source>
        <dbReference type="ARBA" id="ARBA00023145"/>
    </source>
</evidence>
<evidence type="ECO:0000313" key="10">
    <source>
        <dbReference type="EMBL" id="KAI6653418.1"/>
    </source>
</evidence>
<dbReference type="Pfam" id="PF08127">
    <property type="entry name" value="Propeptide_C1"/>
    <property type="match status" value="1"/>
</dbReference>
<dbReference type="GO" id="GO:0006508">
    <property type="term" value="P:proteolysis"/>
    <property type="evidence" value="ECO:0007669"/>
    <property type="project" value="UniProtKB-KW"/>
</dbReference>
<dbReference type="Gene3D" id="3.90.70.10">
    <property type="entry name" value="Cysteine proteinases"/>
    <property type="match status" value="1"/>
</dbReference>
<accession>A0AAV7JWP6</accession>
<dbReference type="CDD" id="cd02620">
    <property type="entry name" value="Peptidase_C1A_CathepsinB"/>
    <property type="match status" value="1"/>
</dbReference>
<dbReference type="InterPro" id="IPR025660">
    <property type="entry name" value="Pept_his_AS"/>
</dbReference>
<reference evidence="10 11" key="1">
    <citation type="journal article" date="2023" name="BMC Biol.">
        <title>The compact genome of the sponge Oopsacas minuta (Hexactinellida) is lacking key metazoan core genes.</title>
        <authorList>
            <person name="Santini S."/>
            <person name="Schenkelaars Q."/>
            <person name="Jourda C."/>
            <person name="Duchesne M."/>
            <person name="Belahbib H."/>
            <person name="Rocher C."/>
            <person name="Selva M."/>
            <person name="Riesgo A."/>
            <person name="Vervoort M."/>
            <person name="Leys S.P."/>
            <person name="Kodjabachian L."/>
            <person name="Le Bivic A."/>
            <person name="Borchiellini C."/>
            <person name="Claverie J.M."/>
            <person name="Renard E."/>
        </authorList>
    </citation>
    <scope>NUCLEOTIDE SEQUENCE [LARGE SCALE GENOMIC DNA]</scope>
    <source>
        <strain evidence="10">SPO-2</strain>
    </source>
</reference>
<proteinExistence type="inferred from homology"/>
<keyword evidence="2" id="KW-0645">Protease</keyword>
<evidence type="ECO:0000259" key="9">
    <source>
        <dbReference type="SMART" id="SM00645"/>
    </source>
</evidence>
<protein>
    <submittedName>
        <fullName evidence="10">Cathepsin B</fullName>
    </submittedName>
</protein>
<dbReference type="InterPro" id="IPR000169">
    <property type="entry name" value="Pept_cys_AS"/>
</dbReference>
<dbReference type="PROSITE" id="PS00639">
    <property type="entry name" value="THIOL_PROTEASE_HIS"/>
    <property type="match status" value="1"/>
</dbReference>
<keyword evidence="7" id="KW-1015">Disulfide bond</keyword>
<dbReference type="SUPFAM" id="SSF54001">
    <property type="entry name" value="Cysteine proteinases"/>
    <property type="match status" value="1"/>
</dbReference>
<evidence type="ECO:0000256" key="7">
    <source>
        <dbReference type="ARBA" id="ARBA00023157"/>
    </source>
</evidence>
<organism evidence="10 11">
    <name type="scientific">Oopsacas minuta</name>
    <dbReference type="NCBI Taxonomy" id="111878"/>
    <lineage>
        <taxon>Eukaryota</taxon>
        <taxon>Metazoa</taxon>
        <taxon>Porifera</taxon>
        <taxon>Hexactinellida</taxon>
        <taxon>Hexasterophora</taxon>
        <taxon>Lyssacinosida</taxon>
        <taxon>Leucopsacidae</taxon>
        <taxon>Oopsacas</taxon>
    </lineage>
</organism>
<dbReference type="GO" id="GO:0004197">
    <property type="term" value="F:cysteine-type endopeptidase activity"/>
    <property type="evidence" value="ECO:0007669"/>
    <property type="project" value="InterPro"/>
</dbReference>
<comment type="similarity">
    <text evidence="1">Belongs to the peptidase C1 family.</text>
</comment>
<keyword evidence="11" id="KW-1185">Reference proteome</keyword>
<evidence type="ECO:0000256" key="3">
    <source>
        <dbReference type="ARBA" id="ARBA00022729"/>
    </source>
</evidence>
<feature type="signal peptide" evidence="8">
    <location>
        <begin position="1"/>
        <end position="17"/>
    </location>
</feature>
<evidence type="ECO:0000256" key="4">
    <source>
        <dbReference type="ARBA" id="ARBA00022801"/>
    </source>
</evidence>
<comment type="caution">
    <text evidence="10">The sequence shown here is derived from an EMBL/GenBank/DDBJ whole genome shotgun (WGS) entry which is preliminary data.</text>
</comment>
<dbReference type="InterPro" id="IPR013128">
    <property type="entry name" value="Peptidase_C1A"/>
</dbReference>
<dbReference type="PROSITE" id="PS00139">
    <property type="entry name" value="THIOL_PROTEASE_CYS"/>
    <property type="match status" value="1"/>
</dbReference>
<evidence type="ECO:0000256" key="5">
    <source>
        <dbReference type="ARBA" id="ARBA00022807"/>
    </source>
</evidence>
<dbReference type="InterPro" id="IPR038765">
    <property type="entry name" value="Papain-like_cys_pep_sf"/>
</dbReference>
<dbReference type="PROSITE" id="PS00640">
    <property type="entry name" value="THIOL_PROTEASE_ASN"/>
    <property type="match status" value="1"/>
</dbReference>
<dbReference type="InterPro" id="IPR000668">
    <property type="entry name" value="Peptidase_C1A_C"/>
</dbReference>
<dbReference type="PANTHER" id="PTHR12411">
    <property type="entry name" value="CYSTEINE PROTEASE FAMILY C1-RELATED"/>
    <property type="match status" value="1"/>
</dbReference>